<organism evidence="1 2">
    <name type="scientific">Paenibacillus agricola</name>
    <dbReference type="NCBI Taxonomy" id="2716264"/>
    <lineage>
        <taxon>Bacteria</taxon>
        <taxon>Bacillati</taxon>
        <taxon>Bacillota</taxon>
        <taxon>Bacilli</taxon>
        <taxon>Bacillales</taxon>
        <taxon>Paenibacillaceae</taxon>
        <taxon>Paenibacillus</taxon>
    </lineage>
</organism>
<dbReference type="Proteomes" id="UP001165962">
    <property type="component" value="Unassembled WGS sequence"/>
</dbReference>
<evidence type="ECO:0000313" key="1">
    <source>
        <dbReference type="EMBL" id="NHN33522.1"/>
    </source>
</evidence>
<evidence type="ECO:0000313" key="2">
    <source>
        <dbReference type="Proteomes" id="UP001165962"/>
    </source>
</evidence>
<name>A0ABX0JF52_9BACL</name>
<keyword evidence="2" id="KW-1185">Reference proteome</keyword>
<comment type="caution">
    <text evidence="1">The sequence shown here is derived from an EMBL/GenBank/DDBJ whole genome shotgun (WGS) entry which is preliminary data.</text>
</comment>
<dbReference type="EMBL" id="JAAOIW010000012">
    <property type="protein sequence ID" value="NHN33522.1"/>
    <property type="molecule type" value="Genomic_DNA"/>
</dbReference>
<protein>
    <recommendedName>
        <fullName evidence="3">YokE-like PH domain-containing protein</fullName>
    </recommendedName>
</protein>
<accession>A0ABX0JF52</accession>
<sequence>MDIQKQLDAEFATIIFKQDNFSYAIGSNKFLVADWKANILHTYDYKDLQINAAAEIGNGFISGSEEQQFSKAEIETGTKHYLLDEDSKGNLTDFINQLNKKKSSLSY</sequence>
<evidence type="ECO:0008006" key="3">
    <source>
        <dbReference type="Google" id="ProtNLM"/>
    </source>
</evidence>
<proteinExistence type="predicted"/>
<dbReference type="RefSeq" id="WP_166153826.1">
    <property type="nucleotide sequence ID" value="NZ_JAAOIW010000012.1"/>
</dbReference>
<gene>
    <name evidence="1" type="ORF">G9U52_27275</name>
</gene>
<reference evidence="1" key="1">
    <citation type="submission" date="2020-03" db="EMBL/GenBank/DDBJ databases">
        <title>Draft sequencing of Paenibacilllus sp. S3N08.</title>
        <authorList>
            <person name="Kim D.-U."/>
        </authorList>
    </citation>
    <scope>NUCLEOTIDE SEQUENCE</scope>
    <source>
        <strain evidence="1">S3N08</strain>
    </source>
</reference>